<evidence type="ECO:0000313" key="5">
    <source>
        <dbReference type="EMBL" id="MBC6992750.1"/>
    </source>
</evidence>
<dbReference type="SUPFAM" id="SSF53098">
    <property type="entry name" value="Ribonuclease H-like"/>
    <property type="match status" value="1"/>
</dbReference>
<dbReference type="GO" id="GO:0046872">
    <property type="term" value="F:metal ion binding"/>
    <property type="evidence" value="ECO:0007669"/>
    <property type="project" value="UniProtKB-KW"/>
</dbReference>
<dbReference type="GO" id="GO:0005737">
    <property type="term" value="C:cytoplasm"/>
    <property type="evidence" value="ECO:0007669"/>
    <property type="project" value="UniProtKB-SubCell"/>
</dbReference>
<dbReference type="Gene3D" id="3.30.420.10">
    <property type="entry name" value="Ribonuclease H-like superfamily/Ribonuclease H"/>
    <property type="match status" value="1"/>
</dbReference>
<gene>
    <name evidence="5" type="ORF">H9S92_01120</name>
</gene>
<comment type="subcellular location">
    <subcellularLocation>
        <location evidence="1">Cytoplasm</location>
    </subcellularLocation>
</comment>
<dbReference type="AlphaFoldDB" id="A0A923PHK7"/>
<dbReference type="SUPFAM" id="SSF55658">
    <property type="entry name" value="L9 N-domain-like"/>
    <property type="match status" value="1"/>
</dbReference>
<dbReference type="EC" id="3.1.26.4" evidence="1"/>
<keyword evidence="1" id="KW-0963">Cytoplasm</keyword>
<keyword evidence="1" id="KW-0378">Hydrolase</keyword>
<evidence type="ECO:0000313" key="6">
    <source>
        <dbReference type="Proteomes" id="UP000650081"/>
    </source>
</evidence>
<feature type="binding site" evidence="2">
    <location>
        <position position="219"/>
    </location>
    <ligand>
        <name>Mg(2+)</name>
        <dbReference type="ChEBI" id="CHEBI:18420"/>
        <label>1</label>
    </ligand>
</feature>
<sequence length="223" mass="24736">MAKQKKFYVIWLGHVPGVYADWATAKQQVDGYKGAKYKSFPERKQAEAAYAKGFQHYLDQAVVANAGSATKPRSSSGSPRRSNAPSTPTILSRSISVDAACSGNPGAMEYQGVTTAGQKQLFHRAFKLGTNNIGEFLALVHAFAFLKSQGMEDLPIYSDSQIAIGWVKKGKCKTTLARSPKTEELYTYIDRAEEWLKNNRITNPVYKWNTEAWGEIPADFGRK</sequence>
<dbReference type="InterPro" id="IPR009027">
    <property type="entry name" value="Ribosomal_bL9/RNase_H1_N"/>
</dbReference>
<comment type="function">
    <text evidence="1">Endonuclease that specifically degrades the RNA of RNA-DNA hybrids.</text>
</comment>
<dbReference type="InterPro" id="IPR036397">
    <property type="entry name" value="RNaseH_sf"/>
</dbReference>
<dbReference type="Pfam" id="PF01693">
    <property type="entry name" value="Cauli_VI"/>
    <property type="match status" value="1"/>
</dbReference>
<dbReference type="EMBL" id="JACSIT010000037">
    <property type="protein sequence ID" value="MBC6992750.1"/>
    <property type="molecule type" value="Genomic_DNA"/>
</dbReference>
<comment type="similarity">
    <text evidence="1">Belongs to the RNase H family.</text>
</comment>
<dbReference type="PIRSF" id="PIRSF037839">
    <property type="entry name" value="Ribonuclease_H"/>
    <property type="match status" value="1"/>
</dbReference>
<dbReference type="InterPro" id="IPR012337">
    <property type="entry name" value="RNaseH-like_sf"/>
</dbReference>
<evidence type="ECO:0000256" key="1">
    <source>
        <dbReference type="PIRNR" id="PIRNR037839"/>
    </source>
</evidence>
<feature type="binding site" evidence="2">
    <location>
        <position position="159"/>
    </location>
    <ligand>
        <name>Mg(2+)</name>
        <dbReference type="ChEBI" id="CHEBI:18420"/>
        <label>2</label>
    </ligand>
</feature>
<dbReference type="GO" id="GO:0004523">
    <property type="term" value="F:RNA-DNA hybrid ribonuclease activity"/>
    <property type="evidence" value="ECO:0007669"/>
    <property type="project" value="UniProtKB-UniRule"/>
</dbReference>
<dbReference type="Proteomes" id="UP000650081">
    <property type="component" value="Unassembled WGS sequence"/>
</dbReference>
<keyword evidence="1 2" id="KW-0479">Metal-binding</keyword>
<feature type="region of interest" description="Disordered" evidence="3">
    <location>
        <begin position="68"/>
        <end position="89"/>
    </location>
</feature>
<comment type="caution">
    <text evidence="5">The sequence shown here is derived from an EMBL/GenBank/DDBJ whole genome shotgun (WGS) entry which is preliminary data.</text>
</comment>
<keyword evidence="1" id="KW-0540">Nuclease</keyword>
<name>A0A923PHK7_9BACT</name>
<reference evidence="5" key="1">
    <citation type="submission" date="2020-08" db="EMBL/GenBank/DDBJ databases">
        <title>Lewinella bacteria from marine environments.</title>
        <authorList>
            <person name="Zhong Y."/>
        </authorList>
    </citation>
    <scope>NUCLEOTIDE SEQUENCE</scope>
    <source>
        <strain evidence="5">KCTC 42187</strain>
    </source>
</reference>
<keyword evidence="1 2" id="KW-0460">Magnesium</keyword>
<organism evidence="5 6">
    <name type="scientific">Neolewinella lacunae</name>
    <dbReference type="NCBI Taxonomy" id="1517758"/>
    <lineage>
        <taxon>Bacteria</taxon>
        <taxon>Pseudomonadati</taxon>
        <taxon>Bacteroidota</taxon>
        <taxon>Saprospiria</taxon>
        <taxon>Saprospirales</taxon>
        <taxon>Lewinellaceae</taxon>
        <taxon>Neolewinella</taxon>
    </lineage>
</organism>
<keyword evidence="1" id="KW-0255">Endonuclease</keyword>
<dbReference type="RefSeq" id="WP_187464887.1">
    <property type="nucleotide sequence ID" value="NZ_JACSIT010000037.1"/>
</dbReference>
<dbReference type="Gene3D" id="3.40.970.10">
    <property type="entry name" value="Ribonuclease H1, N-terminal domain"/>
    <property type="match status" value="1"/>
</dbReference>
<feature type="binding site" evidence="2">
    <location>
        <position position="98"/>
    </location>
    <ligand>
        <name>Mg(2+)</name>
        <dbReference type="ChEBI" id="CHEBI:18420"/>
        <label>1</label>
    </ligand>
</feature>
<dbReference type="InterPro" id="IPR037056">
    <property type="entry name" value="RNase_H1_N_sf"/>
</dbReference>
<comment type="catalytic activity">
    <reaction evidence="1">
        <text>Endonucleolytic cleavage to 5'-phosphomonoester.</text>
        <dbReference type="EC" id="3.1.26.4"/>
    </reaction>
</comment>
<evidence type="ECO:0000256" key="3">
    <source>
        <dbReference type="SAM" id="MobiDB-lite"/>
    </source>
</evidence>
<proteinExistence type="inferred from homology"/>
<dbReference type="InterPro" id="IPR011320">
    <property type="entry name" value="RNase_H1_N"/>
</dbReference>
<feature type="binding site" evidence="2">
    <location>
        <position position="135"/>
    </location>
    <ligand>
        <name>Mg(2+)</name>
        <dbReference type="ChEBI" id="CHEBI:18420"/>
        <label>2</label>
    </ligand>
</feature>
<accession>A0A923PHK7</accession>
<dbReference type="Pfam" id="PF00075">
    <property type="entry name" value="RNase_H"/>
    <property type="match status" value="1"/>
</dbReference>
<evidence type="ECO:0000256" key="2">
    <source>
        <dbReference type="PIRSR" id="PIRSR037839-1"/>
    </source>
</evidence>
<keyword evidence="6" id="KW-1185">Reference proteome</keyword>
<comment type="cofactor">
    <cofactor evidence="2">
        <name>Mn(2+)</name>
        <dbReference type="ChEBI" id="CHEBI:29035"/>
    </cofactor>
    <cofactor evidence="2">
        <name>Mg(2+)</name>
        <dbReference type="ChEBI" id="CHEBI:18420"/>
    </cofactor>
    <text evidence="2">Binds 2 metal ions per subunit. Manganese or magnesium.</text>
</comment>
<keyword evidence="2" id="KW-0464">Manganese</keyword>
<feature type="compositionally biased region" description="Low complexity" evidence="3">
    <location>
        <begin position="72"/>
        <end position="86"/>
    </location>
</feature>
<dbReference type="GO" id="GO:0003676">
    <property type="term" value="F:nucleic acid binding"/>
    <property type="evidence" value="ECO:0007669"/>
    <property type="project" value="UniProtKB-UniRule"/>
</dbReference>
<evidence type="ECO:0000259" key="4">
    <source>
        <dbReference type="PROSITE" id="PS50879"/>
    </source>
</evidence>
<feature type="domain" description="RNase H type-1" evidence="4">
    <location>
        <begin position="89"/>
        <end position="223"/>
    </location>
</feature>
<dbReference type="PROSITE" id="PS50879">
    <property type="entry name" value="RNASE_H_1"/>
    <property type="match status" value="1"/>
</dbReference>
<dbReference type="InterPro" id="IPR017290">
    <property type="entry name" value="RNase_H_bac"/>
</dbReference>
<protein>
    <recommendedName>
        <fullName evidence="1">Ribonuclease H</fullName>
        <ecNumber evidence="1">3.1.26.4</ecNumber>
    </recommendedName>
</protein>
<dbReference type="InterPro" id="IPR002156">
    <property type="entry name" value="RNaseH_domain"/>
</dbReference>